<comment type="similarity">
    <text evidence="1">Belongs to the ABC transporter superfamily.</text>
</comment>
<dbReference type="Pfam" id="PF00005">
    <property type="entry name" value="ABC_tran"/>
    <property type="match status" value="1"/>
</dbReference>
<dbReference type="OrthoDB" id="9809205at2"/>
<keyword evidence="2" id="KW-0813">Transport</keyword>
<evidence type="ECO:0000313" key="6">
    <source>
        <dbReference type="EMBL" id="ESL03270.1"/>
    </source>
</evidence>
<comment type="caution">
    <text evidence="6">The sequence shown here is derived from an EMBL/GenBank/DDBJ whole genome shotgun (WGS) entry which is preliminary data.</text>
</comment>
<evidence type="ECO:0000256" key="2">
    <source>
        <dbReference type="ARBA" id="ARBA00022448"/>
    </source>
</evidence>
<evidence type="ECO:0000256" key="4">
    <source>
        <dbReference type="ARBA" id="ARBA00022840"/>
    </source>
</evidence>
<proteinExistence type="inferred from homology"/>
<evidence type="ECO:0000256" key="1">
    <source>
        <dbReference type="ARBA" id="ARBA00005417"/>
    </source>
</evidence>
<accession>V2Z8L3</accession>
<evidence type="ECO:0000313" key="7">
    <source>
        <dbReference type="Proteomes" id="UP000018227"/>
    </source>
</evidence>
<dbReference type="InterPro" id="IPR003439">
    <property type="entry name" value="ABC_transporter-like_ATP-bd"/>
</dbReference>
<evidence type="ECO:0000256" key="3">
    <source>
        <dbReference type="ARBA" id="ARBA00022741"/>
    </source>
</evidence>
<dbReference type="PANTHER" id="PTHR43335">
    <property type="entry name" value="ABC TRANSPORTER, ATP-BINDING PROTEIN"/>
    <property type="match status" value="1"/>
</dbReference>
<dbReference type="GO" id="GO:0005524">
    <property type="term" value="F:ATP binding"/>
    <property type="evidence" value="ECO:0007669"/>
    <property type="project" value="UniProtKB-KW"/>
</dbReference>
<dbReference type="RefSeq" id="WP_023355012.1">
    <property type="nucleotide sequence ID" value="NZ_KI535368.1"/>
</dbReference>
<feature type="domain" description="ABC transporter" evidence="5">
    <location>
        <begin position="7"/>
        <end position="234"/>
    </location>
</feature>
<dbReference type="Gene3D" id="3.40.50.300">
    <property type="entry name" value="P-loop containing nucleotide triphosphate hydrolases"/>
    <property type="match status" value="1"/>
</dbReference>
<dbReference type="PANTHER" id="PTHR43335:SF8">
    <property type="entry name" value="ABC TRANSPORTER, ATP-BINDING PROTEIN"/>
    <property type="match status" value="1"/>
</dbReference>
<evidence type="ECO:0000259" key="5">
    <source>
        <dbReference type="PROSITE" id="PS50893"/>
    </source>
</evidence>
<organism evidence="6 7">
    <name type="scientific">Catonella morbi ATCC 51271</name>
    <dbReference type="NCBI Taxonomy" id="592026"/>
    <lineage>
        <taxon>Bacteria</taxon>
        <taxon>Bacillati</taxon>
        <taxon>Bacillota</taxon>
        <taxon>Clostridia</taxon>
        <taxon>Lachnospirales</taxon>
        <taxon>Lachnospiraceae</taxon>
        <taxon>Catonella</taxon>
    </lineage>
</organism>
<dbReference type="PROSITE" id="PS00211">
    <property type="entry name" value="ABC_TRANSPORTER_1"/>
    <property type="match status" value="1"/>
</dbReference>
<dbReference type="GO" id="GO:0016887">
    <property type="term" value="F:ATP hydrolysis activity"/>
    <property type="evidence" value="ECO:0007669"/>
    <property type="project" value="InterPro"/>
</dbReference>
<dbReference type="InterPro" id="IPR003593">
    <property type="entry name" value="AAA+_ATPase"/>
</dbReference>
<name>V2Z8L3_9FIRM</name>
<dbReference type="SMART" id="SM00382">
    <property type="entry name" value="AAA"/>
    <property type="match status" value="1"/>
</dbReference>
<sequence length="248" mass="27295">MNNTLIVETKNLTKTFSGKEVIKNCNMSVEKGTIYGFLGANGAGKTTIFKLLSGLITPTMGKAHVLGKDVTLERSSILSEIGTLIETPIFYEHLSAAENLQIHLEYMGKESGDITDILSKVGLDDTGIQPVSKFSLGMRQRLAIARAIIHKPQLLILDEPINGLDPMGIREMRDLFVNLAKTEGMTLLISSHILTEVEHIADIVGVIVNGTIIREVPMAKVKAEYPSGLEDYFMDIMTGRKEDNENTY</sequence>
<dbReference type="PROSITE" id="PS50893">
    <property type="entry name" value="ABC_TRANSPORTER_2"/>
    <property type="match status" value="1"/>
</dbReference>
<dbReference type="InterPro" id="IPR027417">
    <property type="entry name" value="P-loop_NTPase"/>
</dbReference>
<keyword evidence="3" id="KW-0547">Nucleotide-binding</keyword>
<dbReference type="HOGENOM" id="CLU_000604_1_2_9"/>
<gene>
    <name evidence="6" type="ORF">GCWU0000282_002144</name>
</gene>
<protein>
    <submittedName>
        <fullName evidence="6">Putative mutacin ABC transporter, ATP-binding protein MutF</fullName>
    </submittedName>
</protein>
<dbReference type="eggNOG" id="COG1131">
    <property type="taxonomic scope" value="Bacteria"/>
</dbReference>
<dbReference type="EMBL" id="ACIL03000013">
    <property type="protein sequence ID" value="ESL03270.1"/>
    <property type="molecule type" value="Genomic_DNA"/>
</dbReference>
<dbReference type="SUPFAM" id="SSF52540">
    <property type="entry name" value="P-loop containing nucleoside triphosphate hydrolases"/>
    <property type="match status" value="1"/>
</dbReference>
<reference evidence="6 7" key="1">
    <citation type="submission" date="2013-06" db="EMBL/GenBank/DDBJ databases">
        <authorList>
            <person name="Weinstock G."/>
            <person name="Sodergren E."/>
            <person name="Clifton S."/>
            <person name="Fulton L."/>
            <person name="Fulton B."/>
            <person name="Courtney L."/>
            <person name="Fronick C."/>
            <person name="Harrison M."/>
            <person name="Strong C."/>
            <person name="Farmer C."/>
            <person name="Delahaunty K."/>
            <person name="Markovic C."/>
            <person name="Hall O."/>
            <person name="Minx P."/>
            <person name="Tomlinson C."/>
            <person name="Mitreva M."/>
            <person name="Nelson J."/>
            <person name="Hou S."/>
            <person name="Wollam A."/>
            <person name="Pepin K.H."/>
            <person name="Johnson M."/>
            <person name="Bhonagiri V."/>
            <person name="Nash W.E."/>
            <person name="Warren W."/>
            <person name="Chinwalla A."/>
            <person name="Mardis E.R."/>
            <person name="Wilson R.K."/>
        </authorList>
    </citation>
    <scope>NUCLEOTIDE SEQUENCE [LARGE SCALE GENOMIC DNA]</scope>
    <source>
        <strain evidence="6 7">ATCC 51271</strain>
    </source>
</reference>
<dbReference type="InterPro" id="IPR017871">
    <property type="entry name" value="ABC_transporter-like_CS"/>
</dbReference>
<dbReference type="AlphaFoldDB" id="V2Z8L3"/>
<keyword evidence="4 6" id="KW-0067">ATP-binding</keyword>
<keyword evidence="7" id="KW-1185">Reference proteome</keyword>
<dbReference type="STRING" id="592026.GCWU0000282_002144"/>
<dbReference type="Proteomes" id="UP000018227">
    <property type="component" value="Unassembled WGS sequence"/>
</dbReference>